<protein>
    <submittedName>
        <fullName evidence="3">Uncharacterized protein</fullName>
    </submittedName>
</protein>
<evidence type="ECO:0000313" key="4">
    <source>
        <dbReference type="Proteomes" id="UP000077069"/>
    </source>
</evidence>
<dbReference type="RefSeq" id="XP_018035694.1">
    <property type="nucleotide sequence ID" value="XM_018184991.1"/>
</dbReference>
<reference evidence="3 4" key="1">
    <citation type="submission" date="2016-05" db="EMBL/GenBank/DDBJ databases">
        <title>Comparative analysis of secretome profiles of manganese(II)-oxidizing ascomycete fungi.</title>
        <authorList>
            <consortium name="DOE Joint Genome Institute"/>
            <person name="Zeiner C.A."/>
            <person name="Purvine S.O."/>
            <person name="Zink E.M."/>
            <person name="Wu S."/>
            <person name="Pasa-Tolic L."/>
            <person name="Chaput D.L."/>
            <person name="Haridas S."/>
            <person name="Grigoriev I.V."/>
            <person name="Santelli C.M."/>
            <person name="Hansel C.M."/>
        </authorList>
    </citation>
    <scope>NUCLEOTIDE SEQUENCE [LARGE SCALE GENOMIC DNA]</scope>
    <source>
        <strain evidence="3 4">AP3s5-JAC2a</strain>
    </source>
</reference>
<gene>
    <name evidence="3" type="ORF">CC84DRAFT_1260526</name>
</gene>
<feature type="region of interest" description="Disordered" evidence="2">
    <location>
        <begin position="1"/>
        <end position="113"/>
    </location>
</feature>
<proteinExistence type="predicted"/>
<feature type="compositionally biased region" description="Polar residues" evidence="2">
    <location>
        <begin position="16"/>
        <end position="29"/>
    </location>
</feature>
<dbReference type="GeneID" id="28768477"/>
<name>A0A177CET6_9PLEO</name>
<sequence>MSARHQVKLHRYDSACNMSLRPSTPSGSIKSAKAPPSGTSSASVKSVNSTRALPSASSAAYTLTSRFSAPSGPIWSSRAARPPSTGSGGPWRPSIKDSAYGRRCQMRSDPQADDVVEEMREQEREEVEIARVEKRKKVEKKRLEYVEEKAGKEEVEKVWRGCWW</sequence>
<organism evidence="3 4">
    <name type="scientific">Paraphaeosphaeria sporulosa</name>
    <dbReference type="NCBI Taxonomy" id="1460663"/>
    <lineage>
        <taxon>Eukaryota</taxon>
        <taxon>Fungi</taxon>
        <taxon>Dikarya</taxon>
        <taxon>Ascomycota</taxon>
        <taxon>Pezizomycotina</taxon>
        <taxon>Dothideomycetes</taxon>
        <taxon>Pleosporomycetidae</taxon>
        <taxon>Pleosporales</taxon>
        <taxon>Massarineae</taxon>
        <taxon>Didymosphaeriaceae</taxon>
        <taxon>Paraphaeosphaeria</taxon>
    </lineage>
</organism>
<evidence type="ECO:0000313" key="3">
    <source>
        <dbReference type="EMBL" id="OAG05329.1"/>
    </source>
</evidence>
<feature type="compositionally biased region" description="Polar residues" evidence="2">
    <location>
        <begin position="37"/>
        <end position="68"/>
    </location>
</feature>
<dbReference type="EMBL" id="KV441553">
    <property type="protein sequence ID" value="OAG05329.1"/>
    <property type="molecule type" value="Genomic_DNA"/>
</dbReference>
<keyword evidence="1" id="KW-0175">Coiled coil</keyword>
<dbReference type="AlphaFoldDB" id="A0A177CET6"/>
<feature type="coiled-coil region" evidence="1">
    <location>
        <begin position="115"/>
        <end position="149"/>
    </location>
</feature>
<evidence type="ECO:0000256" key="2">
    <source>
        <dbReference type="SAM" id="MobiDB-lite"/>
    </source>
</evidence>
<keyword evidence="4" id="KW-1185">Reference proteome</keyword>
<dbReference type="Proteomes" id="UP000077069">
    <property type="component" value="Unassembled WGS sequence"/>
</dbReference>
<dbReference type="InParanoid" id="A0A177CET6"/>
<accession>A0A177CET6</accession>
<evidence type="ECO:0000256" key="1">
    <source>
        <dbReference type="SAM" id="Coils"/>
    </source>
</evidence>